<gene>
    <name evidence="2" type="ORF">N782_09275</name>
</gene>
<feature type="transmembrane region" description="Helical" evidence="1">
    <location>
        <begin position="12"/>
        <end position="29"/>
    </location>
</feature>
<dbReference type="Proteomes" id="UP000030147">
    <property type="component" value="Unassembled WGS sequence"/>
</dbReference>
<evidence type="ECO:0000313" key="2">
    <source>
        <dbReference type="EMBL" id="KGP74254.1"/>
    </source>
</evidence>
<evidence type="ECO:0000313" key="3">
    <source>
        <dbReference type="Proteomes" id="UP000030147"/>
    </source>
</evidence>
<dbReference type="AlphaFoldDB" id="A0A0A2TFC0"/>
<dbReference type="EMBL" id="AVBF01000004">
    <property type="protein sequence ID" value="KGP74254.1"/>
    <property type="molecule type" value="Genomic_DNA"/>
</dbReference>
<name>A0A0A2TFC0_9BACI</name>
<reference evidence="2 3" key="1">
    <citation type="journal article" date="2015" name="Stand. Genomic Sci.">
        <title>High quality draft genome sequence of the moderately halophilic bacterium Pontibacillus yanchengensis Y32(T) and comparison among Pontibacillus genomes.</title>
        <authorList>
            <person name="Huang J."/>
            <person name="Qiao Z.X."/>
            <person name="Tang J.W."/>
            <person name="Wang G."/>
        </authorList>
    </citation>
    <scope>NUCLEOTIDE SEQUENCE [LARGE SCALE GENOMIC DNA]</scope>
    <source>
        <strain evidence="2 3">Y32</strain>
    </source>
</reference>
<keyword evidence="3" id="KW-1185">Reference proteome</keyword>
<comment type="caution">
    <text evidence="2">The sequence shown here is derived from an EMBL/GenBank/DDBJ whole genome shotgun (WGS) entry which is preliminary data.</text>
</comment>
<sequence length="90" mass="10224">MNKTKSLSTKTEDNIVGIILICIGVVTVATETKMYMLPLALGVLILKVALDFLVESRRKEKRYIESLKVSLIVLLLILIFYLLSIYTPFF</sequence>
<accession>A0A0A2TFC0</accession>
<feature type="transmembrane region" description="Helical" evidence="1">
    <location>
        <begin position="66"/>
        <end position="86"/>
    </location>
</feature>
<feature type="transmembrane region" description="Helical" evidence="1">
    <location>
        <begin position="35"/>
        <end position="54"/>
    </location>
</feature>
<keyword evidence="1" id="KW-1133">Transmembrane helix</keyword>
<keyword evidence="1" id="KW-0472">Membrane</keyword>
<evidence type="ECO:0000256" key="1">
    <source>
        <dbReference type="SAM" id="Phobius"/>
    </source>
</evidence>
<dbReference type="RefSeq" id="WP_036815859.1">
    <property type="nucleotide sequence ID" value="NZ_AVBF01000004.1"/>
</dbReference>
<organism evidence="2 3">
    <name type="scientific">Pontibacillus yanchengensis Y32</name>
    <dbReference type="NCBI Taxonomy" id="1385514"/>
    <lineage>
        <taxon>Bacteria</taxon>
        <taxon>Bacillati</taxon>
        <taxon>Bacillota</taxon>
        <taxon>Bacilli</taxon>
        <taxon>Bacillales</taxon>
        <taxon>Bacillaceae</taxon>
        <taxon>Pontibacillus</taxon>
    </lineage>
</organism>
<keyword evidence="1" id="KW-0812">Transmembrane</keyword>
<protein>
    <submittedName>
        <fullName evidence="2">Uncharacterized protein</fullName>
    </submittedName>
</protein>
<proteinExistence type="predicted"/>